<dbReference type="InterPro" id="IPR002559">
    <property type="entry name" value="Transposase_11"/>
</dbReference>
<evidence type="ECO:0000259" key="1">
    <source>
        <dbReference type="Pfam" id="PF01609"/>
    </source>
</evidence>
<organism evidence="2 3">
    <name type="scientific">Candidatus Carbonibacillus altaicus</name>
    <dbReference type="NCBI Taxonomy" id="2163959"/>
    <lineage>
        <taxon>Bacteria</taxon>
        <taxon>Bacillati</taxon>
        <taxon>Bacillota</taxon>
        <taxon>Bacilli</taxon>
        <taxon>Bacillales</taxon>
        <taxon>Candidatus Carbonibacillus</taxon>
    </lineage>
</organism>
<accession>A0A2R6Y529</accession>
<comment type="caution">
    <text evidence="2">The sequence shown here is derived from an EMBL/GenBank/DDBJ whole genome shotgun (WGS) entry which is preliminary data.</text>
</comment>
<dbReference type="GO" id="GO:0004803">
    <property type="term" value="F:transposase activity"/>
    <property type="evidence" value="ECO:0007669"/>
    <property type="project" value="InterPro"/>
</dbReference>
<evidence type="ECO:0000313" key="3">
    <source>
        <dbReference type="Proteomes" id="UP000244338"/>
    </source>
</evidence>
<dbReference type="EMBL" id="PEBX01000002">
    <property type="protein sequence ID" value="PTQ57768.1"/>
    <property type="molecule type" value="Genomic_DNA"/>
</dbReference>
<gene>
    <name evidence="2" type="ORF">BSOLF_0630</name>
</gene>
<dbReference type="GO" id="GO:0003677">
    <property type="term" value="F:DNA binding"/>
    <property type="evidence" value="ECO:0007669"/>
    <property type="project" value="InterPro"/>
</dbReference>
<proteinExistence type="predicted"/>
<dbReference type="GO" id="GO:0006313">
    <property type="term" value="P:DNA transposition"/>
    <property type="evidence" value="ECO:0007669"/>
    <property type="project" value="InterPro"/>
</dbReference>
<dbReference type="Pfam" id="PF01609">
    <property type="entry name" value="DDE_Tnp_1"/>
    <property type="match status" value="1"/>
</dbReference>
<protein>
    <submittedName>
        <fullName evidence="2">Mobile element protein</fullName>
    </submittedName>
</protein>
<reference evidence="3" key="1">
    <citation type="journal article" date="2018" name="Sci. Rep.">
        <title>Lignite coal burning seam in the remote Altai Mountains harbors a hydrogen-driven thermophilic microbial community.</title>
        <authorList>
            <person name="Kadnikov V.V."/>
            <person name="Mardanov A.V."/>
            <person name="Ivasenko D.A."/>
            <person name="Antsiferov D.V."/>
            <person name="Beletsky A.V."/>
            <person name="Karnachuk O.V."/>
            <person name="Ravin N.V."/>
        </authorList>
    </citation>
    <scope>NUCLEOTIDE SEQUENCE [LARGE SCALE GENOMIC DNA]</scope>
</reference>
<dbReference type="AlphaFoldDB" id="A0A2R6Y529"/>
<sequence>MREILPEFGKHLAIDSTAISSFAKRQNNNQTADGRRETDADYGKKEYRFVREDGTLEKIVKWFGYNLHLIVDTIYELPVAFKVTKASASDIAGEDARLDQMQERQP</sequence>
<feature type="domain" description="Transposase IS4-like" evidence="1">
    <location>
        <begin position="9"/>
        <end position="103"/>
    </location>
</feature>
<dbReference type="Proteomes" id="UP000244338">
    <property type="component" value="Unassembled WGS sequence"/>
</dbReference>
<name>A0A2R6Y529_9BACL</name>
<evidence type="ECO:0000313" key="2">
    <source>
        <dbReference type="EMBL" id="PTQ57768.1"/>
    </source>
</evidence>